<comment type="caution">
    <text evidence="2">The sequence shown here is derived from an EMBL/GenBank/DDBJ whole genome shotgun (WGS) entry which is preliminary data.</text>
</comment>
<dbReference type="InterPro" id="IPR003615">
    <property type="entry name" value="HNH_nuc"/>
</dbReference>
<dbReference type="EMBL" id="LAZR01046178">
    <property type="protein sequence ID" value="KKK97146.1"/>
    <property type="molecule type" value="Genomic_DNA"/>
</dbReference>
<organism evidence="2">
    <name type="scientific">marine sediment metagenome</name>
    <dbReference type="NCBI Taxonomy" id="412755"/>
    <lineage>
        <taxon>unclassified sequences</taxon>
        <taxon>metagenomes</taxon>
        <taxon>ecological metagenomes</taxon>
    </lineage>
</organism>
<evidence type="ECO:0000313" key="2">
    <source>
        <dbReference type="EMBL" id="KKK97146.1"/>
    </source>
</evidence>
<proteinExistence type="predicted"/>
<sequence>MTATPLSLALHSPRRGCRIAHGAPMLPPYKFRVDDNHCWLWLGATIVNRSGDLYGVCKIKQVQHLVHRVMYEEYHGPIPEGYDVHHVCDVTLCGNPAHLQSVIAVGNRVMMTRKRKGRKQ</sequence>
<dbReference type="AlphaFoldDB" id="A0A0F9CKH4"/>
<name>A0A0F9CKH4_9ZZZZ</name>
<protein>
    <recommendedName>
        <fullName evidence="1">HNH nuclease domain-containing protein</fullName>
    </recommendedName>
</protein>
<dbReference type="SUPFAM" id="SSF54060">
    <property type="entry name" value="His-Me finger endonucleases"/>
    <property type="match status" value="1"/>
</dbReference>
<dbReference type="InterPro" id="IPR044925">
    <property type="entry name" value="His-Me_finger_sf"/>
</dbReference>
<dbReference type="Pfam" id="PF13392">
    <property type="entry name" value="HNH_3"/>
    <property type="match status" value="1"/>
</dbReference>
<reference evidence="2" key="1">
    <citation type="journal article" date="2015" name="Nature">
        <title>Complex archaea that bridge the gap between prokaryotes and eukaryotes.</title>
        <authorList>
            <person name="Spang A."/>
            <person name="Saw J.H."/>
            <person name="Jorgensen S.L."/>
            <person name="Zaremba-Niedzwiedzka K."/>
            <person name="Martijn J."/>
            <person name="Lind A.E."/>
            <person name="van Eijk R."/>
            <person name="Schleper C."/>
            <person name="Guy L."/>
            <person name="Ettema T.J."/>
        </authorList>
    </citation>
    <scope>NUCLEOTIDE SEQUENCE</scope>
</reference>
<evidence type="ECO:0000259" key="1">
    <source>
        <dbReference type="Pfam" id="PF13392"/>
    </source>
</evidence>
<feature type="domain" description="HNH nuclease" evidence="1">
    <location>
        <begin position="65"/>
        <end position="100"/>
    </location>
</feature>
<accession>A0A0F9CKH4</accession>
<gene>
    <name evidence="2" type="ORF">LCGC14_2655680</name>
</gene>